<evidence type="ECO:0000313" key="9">
    <source>
        <dbReference type="EMBL" id="CAL1682513.1"/>
    </source>
</evidence>
<dbReference type="InterPro" id="IPR036322">
    <property type="entry name" value="WD40_repeat_dom_sf"/>
</dbReference>
<evidence type="ECO:0000256" key="7">
    <source>
        <dbReference type="ARBA" id="ARBA00047551"/>
    </source>
</evidence>
<dbReference type="PANTHER" id="PTHR46042:SF1">
    <property type="entry name" value="DIPHTHINE METHYLTRANSFERASE"/>
    <property type="match status" value="1"/>
</dbReference>
<dbReference type="GO" id="GO:0017183">
    <property type="term" value="P:protein histidyl modification to diphthamide"/>
    <property type="evidence" value="ECO:0007669"/>
    <property type="project" value="TreeGrafter"/>
</dbReference>
<keyword evidence="10" id="KW-1185">Reference proteome</keyword>
<feature type="repeat" description="WD" evidence="8">
    <location>
        <begin position="230"/>
        <end position="272"/>
    </location>
</feature>
<keyword evidence="4" id="KW-0378">Hydrolase</keyword>
<comment type="similarity">
    <text evidence="5">Belongs to the DPH7 family.</text>
</comment>
<dbReference type="Gene3D" id="2.130.10.10">
    <property type="entry name" value="YVTN repeat-like/Quinoprotein amine dehydrogenase"/>
    <property type="match status" value="1"/>
</dbReference>
<comment type="pathway">
    <text evidence="1">Protein modification; peptidyl-diphthamide biosynthesis.</text>
</comment>
<evidence type="ECO:0000256" key="3">
    <source>
        <dbReference type="ARBA" id="ARBA00022737"/>
    </source>
</evidence>
<dbReference type="EMBL" id="OZ034827">
    <property type="protein sequence ID" value="CAL1682513.1"/>
    <property type="molecule type" value="Genomic_DNA"/>
</dbReference>
<organism evidence="9 10">
    <name type="scientific">Lasius platythorax</name>
    <dbReference type="NCBI Taxonomy" id="488582"/>
    <lineage>
        <taxon>Eukaryota</taxon>
        <taxon>Metazoa</taxon>
        <taxon>Ecdysozoa</taxon>
        <taxon>Arthropoda</taxon>
        <taxon>Hexapoda</taxon>
        <taxon>Insecta</taxon>
        <taxon>Pterygota</taxon>
        <taxon>Neoptera</taxon>
        <taxon>Endopterygota</taxon>
        <taxon>Hymenoptera</taxon>
        <taxon>Apocrita</taxon>
        <taxon>Aculeata</taxon>
        <taxon>Formicoidea</taxon>
        <taxon>Formicidae</taxon>
        <taxon>Formicinae</taxon>
        <taxon>Lasius</taxon>
        <taxon>Lasius</taxon>
    </lineage>
</organism>
<evidence type="ECO:0000256" key="6">
    <source>
        <dbReference type="ARBA" id="ARBA00039131"/>
    </source>
</evidence>
<protein>
    <recommendedName>
        <fullName evidence="6">methylated diphthine methylhydrolase</fullName>
        <ecNumber evidence="6">3.1.1.97</ecNumber>
    </recommendedName>
</protein>
<evidence type="ECO:0000313" key="10">
    <source>
        <dbReference type="Proteomes" id="UP001497644"/>
    </source>
</evidence>
<keyword evidence="3" id="KW-0677">Repeat</keyword>
<sequence length="373" mass="42659">MAVEEVFHTLDEFDTEFPADSVEWCPAEPFRDVLVCGTYKLMEKKEGAQDERCKRTGRIYLLRLADGGKLQVLQRIDTSGVLDVKWTHIADTENNRILLAVANSNGYLQIYELKKRESKTELQLIAEERISEDNEDVMALSLDWSTGGCSSCTSHLNPHIAVSDSQGRISHFTWHETNNLIKDFTLRAHEFQAWIVAFDYSNDNIFYSGGDDNKFLTFDTRTGSIPVLCNRKHTSGVTSIRSNAVKPFMLATGSYDEILRLWDNRNLKQPMSETNLKGGIWRLKWDPFTHQYLFAACMYEGFKIVNCDYDMSIIGHYNKHCGIAYGCDWSFLKKEDVSHLKIPIGETLVSTCSYQDCVLKLSALNFKIYELDS</sequence>
<dbReference type="InterPro" id="IPR001680">
    <property type="entry name" value="WD40_rpt"/>
</dbReference>
<dbReference type="SUPFAM" id="SSF50978">
    <property type="entry name" value="WD40 repeat-like"/>
    <property type="match status" value="1"/>
</dbReference>
<gene>
    <name evidence="9" type="ORF">LPLAT_LOCUS8428</name>
</gene>
<keyword evidence="2 8" id="KW-0853">WD repeat</keyword>
<dbReference type="Proteomes" id="UP001497644">
    <property type="component" value="Chromosome 4"/>
</dbReference>
<reference evidence="9" key="1">
    <citation type="submission" date="2024-04" db="EMBL/GenBank/DDBJ databases">
        <authorList>
            <consortium name="Molecular Ecology Group"/>
        </authorList>
    </citation>
    <scope>NUCLEOTIDE SEQUENCE</scope>
</reference>
<dbReference type="InterPro" id="IPR052415">
    <property type="entry name" value="Diphthine_MTase"/>
</dbReference>
<dbReference type="AlphaFoldDB" id="A0AAV2NT04"/>
<name>A0AAV2NT04_9HYME</name>
<evidence type="ECO:0000256" key="1">
    <source>
        <dbReference type="ARBA" id="ARBA00005156"/>
    </source>
</evidence>
<evidence type="ECO:0000256" key="8">
    <source>
        <dbReference type="PROSITE-ProRule" id="PRU00221"/>
    </source>
</evidence>
<dbReference type="InterPro" id="IPR015943">
    <property type="entry name" value="WD40/YVTN_repeat-like_dom_sf"/>
</dbReference>
<dbReference type="GO" id="GO:0005737">
    <property type="term" value="C:cytoplasm"/>
    <property type="evidence" value="ECO:0007669"/>
    <property type="project" value="TreeGrafter"/>
</dbReference>
<evidence type="ECO:0000256" key="4">
    <source>
        <dbReference type="ARBA" id="ARBA00022801"/>
    </source>
</evidence>
<evidence type="ECO:0000256" key="2">
    <source>
        <dbReference type="ARBA" id="ARBA00022574"/>
    </source>
</evidence>
<comment type="catalytic activity">
    <reaction evidence="7">
        <text>diphthine methyl ester-[translation elongation factor 2] + H2O = diphthine-[translation elongation factor 2] + methanol + H(+)</text>
        <dbReference type="Rhea" id="RHEA:42656"/>
        <dbReference type="Rhea" id="RHEA-COMP:10172"/>
        <dbReference type="Rhea" id="RHEA-COMP:10173"/>
        <dbReference type="ChEBI" id="CHEBI:15377"/>
        <dbReference type="ChEBI" id="CHEBI:15378"/>
        <dbReference type="ChEBI" id="CHEBI:17790"/>
        <dbReference type="ChEBI" id="CHEBI:79005"/>
        <dbReference type="ChEBI" id="CHEBI:82696"/>
        <dbReference type="EC" id="3.1.1.97"/>
    </reaction>
</comment>
<dbReference type="PANTHER" id="PTHR46042">
    <property type="entry name" value="DIPHTHINE METHYLTRANSFERASE"/>
    <property type="match status" value="1"/>
</dbReference>
<dbReference type="PROSITE" id="PS50082">
    <property type="entry name" value="WD_REPEATS_2"/>
    <property type="match status" value="1"/>
</dbReference>
<dbReference type="GO" id="GO:0061685">
    <property type="term" value="F:diphthine methylesterase activity"/>
    <property type="evidence" value="ECO:0007669"/>
    <property type="project" value="UniProtKB-EC"/>
</dbReference>
<proteinExistence type="inferred from homology"/>
<accession>A0AAV2NT04</accession>
<dbReference type="SMART" id="SM00320">
    <property type="entry name" value="WD40"/>
    <property type="match status" value="3"/>
</dbReference>
<evidence type="ECO:0000256" key="5">
    <source>
        <dbReference type="ARBA" id="ARBA00038092"/>
    </source>
</evidence>
<dbReference type="EC" id="3.1.1.97" evidence="6"/>